<accession>R7TTE9</accession>
<evidence type="ECO:0000313" key="4">
    <source>
        <dbReference type="Proteomes" id="UP000014760"/>
    </source>
</evidence>
<reference evidence="4" key="1">
    <citation type="submission" date="2012-12" db="EMBL/GenBank/DDBJ databases">
        <authorList>
            <person name="Hellsten U."/>
            <person name="Grimwood J."/>
            <person name="Chapman J.A."/>
            <person name="Shapiro H."/>
            <person name="Aerts A."/>
            <person name="Otillar R.P."/>
            <person name="Terry A.Y."/>
            <person name="Boore J.L."/>
            <person name="Simakov O."/>
            <person name="Marletaz F."/>
            <person name="Cho S.-J."/>
            <person name="Edsinger-Gonzales E."/>
            <person name="Havlak P."/>
            <person name="Kuo D.-H."/>
            <person name="Larsson T."/>
            <person name="Lv J."/>
            <person name="Arendt D."/>
            <person name="Savage R."/>
            <person name="Osoegawa K."/>
            <person name="de Jong P."/>
            <person name="Lindberg D.R."/>
            <person name="Seaver E.C."/>
            <person name="Weisblat D.A."/>
            <person name="Putnam N.H."/>
            <person name="Grigoriev I.V."/>
            <person name="Rokhsar D.S."/>
        </authorList>
    </citation>
    <scope>NUCLEOTIDE SEQUENCE</scope>
    <source>
        <strain evidence="4">I ESC-2004</strain>
    </source>
</reference>
<reference evidence="2 4" key="2">
    <citation type="journal article" date="2013" name="Nature">
        <title>Insights into bilaterian evolution from three spiralian genomes.</title>
        <authorList>
            <person name="Simakov O."/>
            <person name="Marletaz F."/>
            <person name="Cho S.J."/>
            <person name="Edsinger-Gonzales E."/>
            <person name="Havlak P."/>
            <person name="Hellsten U."/>
            <person name="Kuo D.H."/>
            <person name="Larsson T."/>
            <person name="Lv J."/>
            <person name="Arendt D."/>
            <person name="Savage R."/>
            <person name="Osoegawa K."/>
            <person name="de Jong P."/>
            <person name="Grimwood J."/>
            <person name="Chapman J.A."/>
            <person name="Shapiro H."/>
            <person name="Aerts A."/>
            <person name="Otillar R.P."/>
            <person name="Terry A.Y."/>
            <person name="Boore J.L."/>
            <person name="Grigoriev I.V."/>
            <person name="Lindberg D.R."/>
            <person name="Seaver E.C."/>
            <person name="Weisblat D.A."/>
            <person name="Putnam N.H."/>
            <person name="Rokhsar D.S."/>
        </authorList>
    </citation>
    <scope>NUCLEOTIDE SEQUENCE</scope>
    <source>
        <strain evidence="2 4">I ESC-2004</strain>
    </source>
</reference>
<dbReference type="EMBL" id="KB309327">
    <property type="protein sequence ID" value="ELT94751.1"/>
    <property type="molecule type" value="Genomic_DNA"/>
</dbReference>
<evidence type="ECO:0000313" key="3">
    <source>
        <dbReference type="EnsemblMetazoa" id="CapteP205303"/>
    </source>
</evidence>
<sequence length="177" mass="20742">MHQTTYNSNRSRGIRGSHTDQPVYQIDPNTDSQWFRKAEVDSYHGLSSTAKIEAIESCMDNDVLKMYNPYRYVSPNFMQRTNYELFKESLEELKMLTVVAVADTILPLVKEPLESSETVLNAWSKMHSLFEFSLFVQFQKNAQRKQNPGQKLQILHRLLLPFKKKQAKIILDRQMPR</sequence>
<dbReference type="Proteomes" id="UP000014760">
    <property type="component" value="Unassembled WGS sequence"/>
</dbReference>
<name>R7TTE9_CAPTE</name>
<dbReference type="HOGENOM" id="CLU_1519297_0_0_1"/>
<evidence type="ECO:0000313" key="2">
    <source>
        <dbReference type="EMBL" id="ELT94751.1"/>
    </source>
</evidence>
<feature type="compositionally biased region" description="Polar residues" evidence="1">
    <location>
        <begin position="1"/>
        <end position="11"/>
    </location>
</feature>
<protein>
    <submittedName>
        <fullName evidence="2 3">Uncharacterized protein</fullName>
    </submittedName>
</protein>
<reference evidence="3" key="3">
    <citation type="submission" date="2015-06" db="UniProtKB">
        <authorList>
            <consortium name="EnsemblMetazoa"/>
        </authorList>
    </citation>
    <scope>IDENTIFICATION</scope>
</reference>
<gene>
    <name evidence="2" type="ORF">CAPTEDRAFT_205303</name>
</gene>
<dbReference type="AlphaFoldDB" id="R7TTE9"/>
<dbReference type="EMBL" id="AMQN01012142">
    <property type="status" value="NOT_ANNOTATED_CDS"/>
    <property type="molecule type" value="Genomic_DNA"/>
</dbReference>
<feature type="region of interest" description="Disordered" evidence="1">
    <location>
        <begin position="1"/>
        <end position="24"/>
    </location>
</feature>
<proteinExistence type="predicted"/>
<keyword evidence="4" id="KW-1185">Reference proteome</keyword>
<evidence type="ECO:0000256" key="1">
    <source>
        <dbReference type="SAM" id="MobiDB-lite"/>
    </source>
</evidence>
<dbReference type="EnsemblMetazoa" id="CapteT205303">
    <property type="protein sequence ID" value="CapteP205303"/>
    <property type="gene ID" value="CapteG205303"/>
</dbReference>
<organism evidence="2">
    <name type="scientific">Capitella teleta</name>
    <name type="common">Polychaete worm</name>
    <dbReference type="NCBI Taxonomy" id="283909"/>
    <lineage>
        <taxon>Eukaryota</taxon>
        <taxon>Metazoa</taxon>
        <taxon>Spiralia</taxon>
        <taxon>Lophotrochozoa</taxon>
        <taxon>Annelida</taxon>
        <taxon>Polychaeta</taxon>
        <taxon>Sedentaria</taxon>
        <taxon>Scolecida</taxon>
        <taxon>Capitellidae</taxon>
        <taxon>Capitella</taxon>
    </lineage>
</organism>